<dbReference type="AlphaFoldDB" id="D5GNY4"/>
<dbReference type="KEGG" id="tml:GSTUM_00011584001"/>
<evidence type="ECO:0000313" key="2">
    <source>
        <dbReference type="EMBL" id="CAZ86227.1"/>
    </source>
</evidence>
<dbReference type="InParanoid" id="D5GNY4"/>
<accession>D5GNY4</accession>
<dbReference type="HOGENOM" id="CLU_3144030_0_0_1"/>
<dbReference type="GeneID" id="9183520"/>
<protein>
    <submittedName>
        <fullName evidence="2">(Perigord truffle) hypothetical protein</fullName>
    </submittedName>
</protein>
<dbReference type="EMBL" id="FN430371">
    <property type="protein sequence ID" value="CAZ86227.1"/>
    <property type="molecule type" value="Genomic_DNA"/>
</dbReference>
<feature type="region of interest" description="Disordered" evidence="1">
    <location>
        <begin position="1"/>
        <end position="49"/>
    </location>
</feature>
<sequence>MQVIGSNYVGMIPVHVPSPLPLPRDQGSDNINSPTQQRNTPTSPSDSPP</sequence>
<evidence type="ECO:0000256" key="1">
    <source>
        <dbReference type="SAM" id="MobiDB-lite"/>
    </source>
</evidence>
<name>D5GNY4_TUBMM</name>
<keyword evidence="3" id="KW-1185">Reference proteome</keyword>
<dbReference type="RefSeq" id="XP_002842036.1">
    <property type="nucleotide sequence ID" value="XM_002841990.1"/>
</dbReference>
<reference evidence="2 3" key="1">
    <citation type="journal article" date="2010" name="Nature">
        <title>Perigord black truffle genome uncovers evolutionary origins and mechanisms of symbiosis.</title>
        <authorList>
            <person name="Martin F."/>
            <person name="Kohler A."/>
            <person name="Murat C."/>
            <person name="Balestrini R."/>
            <person name="Coutinho P.M."/>
            <person name="Jaillon O."/>
            <person name="Montanini B."/>
            <person name="Morin E."/>
            <person name="Noel B."/>
            <person name="Percudani R."/>
            <person name="Porcel B."/>
            <person name="Rubini A."/>
            <person name="Amicucci A."/>
            <person name="Amselem J."/>
            <person name="Anthouard V."/>
            <person name="Arcioni S."/>
            <person name="Artiguenave F."/>
            <person name="Aury J.M."/>
            <person name="Ballario P."/>
            <person name="Bolchi A."/>
            <person name="Brenna A."/>
            <person name="Brun A."/>
            <person name="Buee M."/>
            <person name="Cantarel B."/>
            <person name="Chevalier G."/>
            <person name="Couloux A."/>
            <person name="Da Silva C."/>
            <person name="Denoeud F."/>
            <person name="Duplessis S."/>
            <person name="Ghignone S."/>
            <person name="Hilselberger B."/>
            <person name="Iotti M."/>
            <person name="Marcais B."/>
            <person name="Mello A."/>
            <person name="Miranda M."/>
            <person name="Pacioni G."/>
            <person name="Quesneville H."/>
            <person name="Riccioni C."/>
            <person name="Ruotolo R."/>
            <person name="Splivallo R."/>
            <person name="Stocchi V."/>
            <person name="Tisserant E."/>
            <person name="Viscomi A.R."/>
            <person name="Zambonelli A."/>
            <person name="Zampieri E."/>
            <person name="Henrissat B."/>
            <person name="Lebrun M.H."/>
            <person name="Paolocci F."/>
            <person name="Bonfante P."/>
            <person name="Ottonello S."/>
            <person name="Wincker P."/>
        </authorList>
    </citation>
    <scope>NUCLEOTIDE SEQUENCE [LARGE SCALE GENOMIC DNA]</scope>
    <source>
        <strain evidence="2 3">Mel28</strain>
    </source>
</reference>
<feature type="compositionally biased region" description="Polar residues" evidence="1">
    <location>
        <begin position="28"/>
        <end position="49"/>
    </location>
</feature>
<dbReference type="Proteomes" id="UP000006911">
    <property type="component" value="Unassembled WGS sequence"/>
</dbReference>
<proteinExistence type="predicted"/>
<evidence type="ECO:0000313" key="3">
    <source>
        <dbReference type="Proteomes" id="UP000006911"/>
    </source>
</evidence>
<organism evidence="2 3">
    <name type="scientific">Tuber melanosporum (strain Mel28)</name>
    <name type="common">Perigord black truffle</name>
    <dbReference type="NCBI Taxonomy" id="656061"/>
    <lineage>
        <taxon>Eukaryota</taxon>
        <taxon>Fungi</taxon>
        <taxon>Dikarya</taxon>
        <taxon>Ascomycota</taxon>
        <taxon>Pezizomycotina</taxon>
        <taxon>Pezizomycetes</taxon>
        <taxon>Pezizales</taxon>
        <taxon>Tuberaceae</taxon>
        <taxon>Tuber</taxon>
    </lineage>
</organism>
<gene>
    <name evidence="2" type="ORF">GSTUM_00011584001</name>
</gene>